<evidence type="ECO:0000256" key="4">
    <source>
        <dbReference type="ARBA" id="ARBA00022691"/>
    </source>
</evidence>
<dbReference type="AlphaFoldDB" id="A0A9D2BMG8"/>
<sequence length="298" mass="33751">MNQGIIFNIQKFSIHDGPGIRTTVFFKGCPLRCKWCSNPESQLEKIQILYDQTKCTHCLNCLNSCPVKALSLVNDKIIIDHKKCIGCLKCVNNCLNSALTNEGEYKNIDEIVDECLKDVAFYEESNGGITISGGEAMCQPTFLKQLVLKLKEHNLHLAIETTGYVESATFQELAKLFDLLLFDVKHVNNQKHIAGTGVSCDLIKTNLIWALKNNISILPRIPVIPNFNASNEDAKEIASFLANIKIKKAQLLPFHQFGEKKYELLNRNYALKNIKALYPEDLKEYQQIFIDQGIDCFF</sequence>
<dbReference type="InterPro" id="IPR058240">
    <property type="entry name" value="rSAM_sf"/>
</dbReference>
<dbReference type="PROSITE" id="PS01087">
    <property type="entry name" value="RADICAL_ACTIVATING"/>
    <property type="match status" value="1"/>
</dbReference>
<keyword evidence="5" id="KW-0479">Metal-binding</keyword>
<dbReference type="PANTHER" id="PTHR30352:SF4">
    <property type="entry name" value="PYRUVATE FORMATE-LYASE 2-ACTIVATING ENZYME"/>
    <property type="match status" value="1"/>
</dbReference>
<evidence type="ECO:0000256" key="9">
    <source>
        <dbReference type="ARBA" id="ARBA00047365"/>
    </source>
</evidence>
<dbReference type="GO" id="GO:0016491">
    <property type="term" value="F:oxidoreductase activity"/>
    <property type="evidence" value="ECO:0007669"/>
    <property type="project" value="UniProtKB-KW"/>
</dbReference>
<protein>
    <submittedName>
        <fullName evidence="12">Glycyl-radical enzyme activating protein</fullName>
    </submittedName>
</protein>
<dbReference type="InterPro" id="IPR040074">
    <property type="entry name" value="BssD/PflA/YjjW"/>
</dbReference>
<evidence type="ECO:0000256" key="8">
    <source>
        <dbReference type="ARBA" id="ARBA00023014"/>
    </source>
</evidence>
<evidence type="ECO:0000256" key="2">
    <source>
        <dbReference type="ARBA" id="ARBA00009777"/>
    </source>
</evidence>
<evidence type="ECO:0000256" key="5">
    <source>
        <dbReference type="ARBA" id="ARBA00022723"/>
    </source>
</evidence>
<reference evidence="12" key="1">
    <citation type="journal article" date="2021" name="PeerJ">
        <title>Extensive microbial diversity within the chicken gut microbiome revealed by metagenomics and culture.</title>
        <authorList>
            <person name="Gilroy R."/>
            <person name="Ravi A."/>
            <person name="Getino M."/>
            <person name="Pursley I."/>
            <person name="Horton D.L."/>
            <person name="Alikhan N.F."/>
            <person name="Baker D."/>
            <person name="Gharbi K."/>
            <person name="Hall N."/>
            <person name="Watson M."/>
            <person name="Adriaenssens E.M."/>
            <person name="Foster-Nyarko E."/>
            <person name="Jarju S."/>
            <person name="Secka A."/>
            <person name="Antonio M."/>
            <person name="Oren A."/>
            <person name="Chaudhuri R.R."/>
            <person name="La Ragione R."/>
            <person name="Hildebrand F."/>
            <person name="Pallen M.J."/>
        </authorList>
    </citation>
    <scope>NUCLEOTIDE SEQUENCE</scope>
    <source>
        <strain evidence="12">ChiGjej1B1-14440</strain>
    </source>
</reference>
<gene>
    <name evidence="12" type="ORF">H9980_06150</name>
</gene>
<dbReference type="SFLD" id="SFLDS00029">
    <property type="entry name" value="Radical_SAM"/>
    <property type="match status" value="1"/>
</dbReference>
<dbReference type="Pfam" id="PF04055">
    <property type="entry name" value="Radical_SAM"/>
    <property type="match status" value="1"/>
</dbReference>
<feature type="domain" description="Radical SAM core" evidence="11">
    <location>
        <begin position="15"/>
        <end position="295"/>
    </location>
</feature>
<name>A0A9D2BMG8_9FIRM</name>
<evidence type="ECO:0000256" key="7">
    <source>
        <dbReference type="ARBA" id="ARBA00023004"/>
    </source>
</evidence>
<dbReference type="Gene3D" id="3.20.20.70">
    <property type="entry name" value="Aldolase class I"/>
    <property type="match status" value="1"/>
</dbReference>
<dbReference type="PIRSF" id="PIRSF000371">
    <property type="entry name" value="PFL_act_enz"/>
    <property type="match status" value="1"/>
</dbReference>
<dbReference type="InterPro" id="IPR007197">
    <property type="entry name" value="rSAM"/>
</dbReference>
<evidence type="ECO:0000259" key="11">
    <source>
        <dbReference type="PROSITE" id="PS51918"/>
    </source>
</evidence>
<dbReference type="GO" id="GO:0046872">
    <property type="term" value="F:metal ion binding"/>
    <property type="evidence" value="ECO:0007669"/>
    <property type="project" value="UniProtKB-KW"/>
</dbReference>
<organism evidence="12 13">
    <name type="scientific">Candidatus Erysipelatoclostridium merdavium</name>
    <dbReference type="NCBI Taxonomy" id="2838566"/>
    <lineage>
        <taxon>Bacteria</taxon>
        <taxon>Bacillati</taxon>
        <taxon>Bacillota</taxon>
        <taxon>Erysipelotrichia</taxon>
        <taxon>Erysipelotrichales</taxon>
        <taxon>Erysipelotrichales incertae sedis</taxon>
    </lineage>
</organism>
<comment type="caution">
    <text evidence="12">The sequence shown here is derived from an EMBL/GenBank/DDBJ whole genome shotgun (WGS) entry which is preliminary data.</text>
</comment>
<feature type="domain" description="4Fe-4S ferredoxin-type" evidence="10">
    <location>
        <begin position="46"/>
        <end position="75"/>
    </location>
</feature>
<dbReference type="NCBIfam" id="TIGR02494">
    <property type="entry name" value="PFLE_PFLC"/>
    <property type="match status" value="1"/>
</dbReference>
<keyword evidence="6" id="KW-0560">Oxidoreductase</keyword>
<dbReference type="PANTHER" id="PTHR30352">
    <property type="entry name" value="PYRUVATE FORMATE-LYASE-ACTIVATING ENZYME"/>
    <property type="match status" value="1"/>
</dbReference>
<dbReference type="PROSITE" id="PS00198">
    <property type="entry name" value="4FE4S_FER_1"/>
    <property type="match status" value="1"/>
</dbReference>
<dbReference type="SUPFAM" id="SSF54862">
    <property type="entry name" value="4Fe-4S ferredoxins"/>
    <property type="match status" value="1"/>
</dbReference>
<keyword evidence="3" id="KW-0004">4Fe-4S</keyword>
<reference evidence="12" key="2">
    <citation type="submission" date="2021-04" db="EMBL/GenBank/DDBJ databases">
        <authorList>
            <person name="Gilroy R."/>
        </authorList>
    </citation>
    <scope>NUCLEOTIDE SEQUENCE</scope>
    <source>
        <strain evidence="12">ChiGjej1B1-14440</strain>
    </source>
</reference>
<dbReference type="InterPro" id="IPR034457">
    <property type="entry name" value="Organic_radical-activating"/>
</dbReference>
<dbReference type="InterPro" id="IPR017896">
    <property type="entry name" value="4Fe4S_Fe-S-bd"/>
</dbReference>
<evidence type="ECO:0000313" key="13">
    <source>
        <dbReference type="Proteomes" id="UP000886724"/>
    </source>
</evidence>
<dbReference type="SUPFAM" id="SSF102114">
    <property type="entry name" value="Radical SAM enzymes"/>
    <property type="match status" value="1"/>
</dbReference>
<dbReference type="PROSITE" id="PS51918">
    <property type="entry name" value="RADICAL_SAM"/>
    <property type="match status" value="1"/>
</dbReference>
<dbReference type="InterPro" id="IPR017900">
    <property type="entry name" value="4Fe4S_Fe_S_CS"/>
</dbReference>
<accession>A0A9D2BMG8</accession>
<evidence type="ECO:0000256" key="6">
    <source>
        <dbReference type="ARBA" id="ARBA00023002"/>
    </source>
</evidence>
<dbReference type="GO" id="GO:0051539">
    <property type="term" value="F:4 iron, 4 sulfur cluster binding"/>
    <property type="evidence" value="ECO:0007669"/>
    <property type="project" value="UniProtKB-KW"/>
</dbReference>
<keyword evidence="7" id="KW-0408">Iron</keyword>
<dbReference type="PROSITE" id="PS51379">
    <property type="entry name" value="4FE4S_FER_2"/>
    <property type="match status" value="2"/>
</dbReference>
<comment type="cofactor">
    <cofactor evidence="1">
        <name>[4Fe-4S] cluster</name>
        <dbReference type="ChEBI" id="CHEBI:49883"/>
    </cofactor>
</comment>
<dbReference type="SFLD" id="SFLDG01066">
    <property type="entry name" value="organic_radical-activating_enz"/>
    <property type="match status" value="1"/>
</dbReference>
<proteinExistence type="inferred from homology"/>
<dbReference type="InterPro" id="IPR013785">
    <property type="entry name" value="Aldolase_TIM"/>
</dbReference>
<keyword evidence="4" id="KW-0949">S-adenosyl-L-methionine</keyword>
<dbReference type="Proteomes" id="UP000886724">
    <property type="component" value="Unassembled WGS sequence"/>
</dbReference>
<evidence type="ECO:0000259" key="10">
    <source>
        <dbReference type="PROSITE" id="PS51379"/>
    </source>
</evidence>
<dbReference type="SFLD" id="SFLDG01118">
    <property type="entry name" value="activating_enzymes__group_2"/>
    <property type="match status" value="1"/>
</dbReference>
<comment type="similarity">
    <text evidence="2">Belongs to the organic radical-activating enzymes family.</text>
</comment>
<evidence type="ECO:0000256" key="1">
    <source>
        <dbReference type="ARBA" id="ARBA00001966"/>
    </source>
</evidence>
<dbReference type="InterPro" id="IPR001989">
    <property type="entry name" value="Radical_activat_CS"/>
</dbReference>
<evidence type="ECO:0000256" key="3">
    <source>
        <dbReference type="ARBA" id="ARBA00022485"/>
    </source>
</evidence>
<comment type="catalytic activity">
    <reaction evidence="9">
        <text>glycyl-[protein] + reduced [flavodoxin] + S-adenosyl-L-methionine = glycin-2-yl radical-[protein] + semiquinone [flavodoxin] + 5'-deoxyadenosine + L-methionine + H(+)</text>
        <dbReference type="Rhea" id="RHEA:61976"/>
        <dbReference type="Rhea" id="RHEA-COMP:10622"/>
        <dbReference type="Rhea" id="RHEA-COMP:14480"/>
        <dbReference type="Rhea" id="RHEA-COMP:15993"/>
        <dbReference type="Rhea" id="RHEA-COMP:15994"/>
        <dbReference type="ChEBI" id="CHEBI:15378"/>
        <dbReference type="ChEBI" id="CHEBI:17319"/>
        <dbReference type="ChEBI" id="CHEBI:29947"/>
        <dbReference type="ChEBI" id="CHEBI:32722"/>
        <dbReference type="ChEBI" id="CHEBI:57618"/>
        <dbReference type="ChEBI" id="CHEBI:57844"/>
        <dbReference type="ChEBI" id="CHEBI:59789"/>
        <dbReference type="ChEBI" id="CHEBI:140311"/>
    </reaction>
</comment>
<dbReference type="EMBL" id="DXET01000139">
    <property type="protein sequence ID" value="HIX81536.1"/>
    <property type="molecule type" value="Genomic_DNA"/>
</dbReference>
<dbReference type="Pfam" id="PF00037">
    <property type="entry name" value="Fer4"/>
    <property type="match status" value="1"/>
</dbReference>
<feature type="domain" description="4Fe-4S ferredoxin-type" evidence="10">
    <location>
        <begin position="76"/>
        <end position="104"/>
    </location>
</feature>
<dbReference type="InterPro" id="IPR012839">
    <property type="entry name" value="Organic_radical_activase"/>
</dbReference>
<dbReference type="Gene3D" id="3.30.70.20">
    <property type="match status" value="1"/>
</dbReference>
<evidence type="ECO:0000313" key="12">
    <source>
        <dbReference type="EMBL" id="HIX81536.1"/>
    </source>
</evidence>
<keyword evidence="8" id="KW-0411">Iron-sulfur</keyword>
<dbReference type="CDD" id="cd01335">
    <property type="entry name" value="Radical_SAM"/>
    <property type="match status" value="1"/>
</dbReference>